<protein>
    <submittedName>
        <fullName evidence="4">GNAT family N-acetyltransferase</fullName>
    </submittedName>
</protein>
<keyword evidence="1" id="KW-0808">Transferase</keyword>
<keyword evidence="5" id="KW-1185">Reference proteome</keyword>
<gene>
    <name evidence="4" type="ORF">LJ739_16245</name>
</gene>
<dbReference type="InterPro" id="IPR051016">
    <property type="entry name" value="Diverse_Substrate_AcTransf"/>
</dbReference>
<dbReference type="RefSeq" id="WP_229162194.1">
    <property type="nucleotide sequence ID" value="NZ_JAJEWP010000006.1"/>
</dbReference>
<dbReference type="Gene3D" id="3.40.630.30">
    <property type="match status" value="1"/>
</dbReference>
<reference evidence="4 5" key="1">
    <citation type="submission" date="2021-10" db="EMBL/GenBank/DDBJ databases">
        <title>Draft genome of Aestuariibacter halophilus JC2043.</title>
        <authorList>
            <person name="Emsley S.A."/>
            <person name="Pfannmuller K.M."/>
            <person name="Ushijima B."/>
            <person name="Saw J.H."/>
            <person name="Videau P."/>
        </authorList>
    </citation>
    <scope>NUCLEOTIDE SEQUENCE [LARGE SCALE GENOMIC DNA]</scope>
    <source>
        <strain evidence="4 5">JC2043</strain>
    </source>
</reference>
<evidence type="ECO:0000313" key="5">
    <source>
        <dbReference type="Proteomes" id="UP001520878"/>
    </source>
</evidence>
<accession>A0ABS8GBC0</accession>
<dbReference type="SUPFAM" id="SSF55729">
    <property type="entry name" value="Acyl-CoA N-acyltransferases (Nat)"/>
    <property type="match status" value="1"/>
</dbReference>
<name>A0ABS8GBC0_9ALTE</name>
<dbReference type="Pfam" id="PF00583">
    <property type="entry name" value="Acetyltransf_1"/>
    <property type="match status" value="1"/>
</dbReference>
<sequence>MNIEIVVADYSNPQHKQDIPYLLNQYAIDPMGGGTPLPQAVYDHLADSLAERPYAFSVLAYVDGKPAGLANCFEGFSTFACKPLVNIHDMCVVEAYRGLGLSQRLLDKVQQIATDKGCCKITLEVLSNNTVAQSAYRRFGFAGYELDPSAGHAQFWQKKL</sequence>
<dbReference type="Proteomes" id="UP001520878">
    <property type="component" value="Unassembled WGS sequence"/>
</dbReference>
<dbReference type="InterPro" id="IPR000182">
    <property type="entry name" value="GNAT_dom"/>
</dbReference>
<dbReference type="EMBL" id="JAJEWP010000006">
    <property type="protein sequence ID" value="MCC2617803.1"/>
    <property type="molecule type" value="Genomic_DNA"/>
</dbReference>
<dbReference type="PANTHER" id="PTHR10545">
    <property type="entry name" value="DIAMINE N-ACETYLTRANSFERASE"/>
    <property type="match status" value="1"/>
</dbReference>
<evidence type="ECO:0000313" key="4">
    <source>
        <dbReference type="EMBL" id="MCC2617803.1"/>
    </source>
</evidence>
<keyword evidence="2" id="KW-0012">Acyltransferase</keyword>
<evidence type="ECO:0000256" key="2">
    <source>
        <dbReference type="ARBA" id="ARBA00023315"/>
    </source>
</evidence>
<dbReference type="InterPro" id="IPR016181">
    <property type="entry name" value="Acyl_CoA_acyltransferase"/>
</dbReference>
<evidence type="ECO:0000259" key="3">
    <source>
        <dbReference type="PROSITE" id="PS51186"/>
    </source>
</evidence>
<evidence type="ECO:0000256" key="1">
    <source>
        <dbReference type="ARBA" id="ARBA00022679"/>
    </source>
</evidence>
<dbReference type="PANTHER" id="PTHR10545:SF29">
    <property type="entry name" value="GH14572P-RELATED"/>
    <property type="match status" value="1"/>
</dbReference>
<dbReference type="CDD" id="cd04301">
    <property type="entry name" value="NAT_SF"/>
    <property type="match status" value="1"/>
</dbReference>
<dbReference type="PROSITE" id="PS51186">
    <property type="entry name" value="GNAT"/>
    <property type="match status" value="1"/>
</dbReference>
<organism evidence="4 5">
    <name type="scientific">Fluctibacter halophilus</name>
    <dbReference type="NCBI Taxonomy" id="226011"/>
    <lineage>
        <taxon>Bacteria</taxon>
        <taxon>Pseudomonadati</taxon>
        <taxon>Pseudomonadota</taxon>
        <taxon>Gammaproteobacteria</taxon>
        <taxon>Alteromonadales</taxon>
        <taxon>Alteromonadaceae</taxon>
        <taxon>Fluctibacter</taxon>
    </lineage>
</organism>
<feature type="domain" description="N-acetyltransferase" evidence="3">
    <location>
        <begin position="5"/>
        <end position="160"/>
    </location>
</feature>
<proteinExistence type="predicted"/>
<comment type="caution">
    <text evidence="4">The sequence shown here is derived from an EMBL/GenBank/DDBJ whole genome shotgun (WGS) entry which is preliminary data.</text>
</comment>